<evidence type="ECO:0000256" key="1">
    <source>
        <dbReference type="SAM" id="MobiDB-lite"/>
    </source>
</evidence>
<feature type="region of interest" description="Disordered" evidence="1">
    <location>
        <begin position="56"/>
        <end position="75"/>
    </location>
</feature>
<comment type="caution">
    <text evidence="2">The sequence shown here is derived from an EMBL/GenBank/DDBJ whole genome shotgun (WGS) entry which is preliminary data.</text>
</comment>
<dbReference type="AlphaFoldDB" id="A0A5U6HG81"/>
<reference evidence="2" key="1">
    <citation type="submission" date="2018-05" db="EMBL/GenBank/DDBJ databases">
        <authorList>
            <person name="Ashton P.M."/>
            <person name="Dallman T."/>
            <person name="Nair S."/>
            <person name="De Pinna E."/>
            <person name="Peters T."/>
            <person name="Grant K."/>
        </authorList>
    </citation>
    <scope>NUCLEOTIDE SEQUENCE</scope>
    <source>
        <strain evidence="2">381328</strain>
    </source>
</reference>
<name>A0A5U6HG81_SALPO</name>
<protein>
    <submittedName>
        <fullName evidence="2">Uncharacterized protein</fullName>
    </submittedName>
</protein>
<accession>A0A5U6HG81</accession>
<proteinExistence type="predicted"/>
<organism evidence="2">
    <name type="scientific">Salmonella potsdam</name>
    <dbReference type="NCBI Taxonomy" id="597"/>
    <lineage>
        <taxon>Bacteria</taxon>
        <taxon>Pseudomonadati</taxon>
        <taxon>Pseudomonadota</taxon>
        <taxon>Gammaproteobacteria</taxon>
        <taxon>Enterobacterales</taxon>
        <taxon>Enterobacteriaceae</taxon>
        <taxon>Salmonella</taxon>
    </lineage>
</organism>
<gene>
    <name evidence="2" type="ORF">DMA59_20445</name>
</gene>
<dbReference type="EMBL" id="AAGQQJ010000033">
    <property type="protein sequence ID" value="EBQ9427964.1"/>
    <property type="molecule type" value="Genomic_DNA"/>
</dbReference>
<evidence type="ECO:0000313" key="2">
    <source>
        <dbReference type="EMBL" id="EBQ9427964.1"/>
    </source>
</evidence>
<sequence>MQPVFYVYVKVRIFAKKHTFLTLKNAKARRGAAYRRVNSKKAVIFSQKFAHETAPQPLPHKGLAGITTRKSAKNA</sequence>